<name>A0ABX1PBC4_9CYAN</name>
<evidence type="ECO:0000259" key="2">
    <source>
        <dbReference type="Pfam" id="PF07859"/>
    </source>
</evidence>
<dbReference type="EMBL" id="QMEB01000117">
    <property type="protein sequence ID" value="NMG20825.1"/>
    <property type="molecule type" value="Genomic_DNA"/>
</dbReference>
<comment type="caution">
    <text evidence="3">The sequence shown here is derived from an EMBL/GenBank/DDBJ whole genome shotgun (WGS) entry which is preliminary data.</text>
</comment>
<feature type="domain" description="Alpha/beta hydrolase fold-3" evidence="2">
    <location>
        <begin position="86"/>
        <end position="292"/>
    </location>
</feature>
<dbReference type="InterPro" id="IPR050300">
    <property type="entry name" value="GDXG_lipolytic_enzyme"/>
</dbReference>
<accession>A0ABX1PBC4</accession>
<dbReference type="InterPro" id="IPR029058">
    <property type="entry name" value="AB_hydrolase_fold"/>
</dbReference>
<reference evidence="3 4" key="1">
    <citation type="submission" date="2018-06" db="EMBL/GenBank/DDBJ databases">
        <title>Comparative genomics of Brasilonema spp. strains.</title>
        <authorList>
            <person name="Alvarenga D.O."/>
            <person name="Fiore M.F."/>
            <person name="Varani A.M."/>
        </authorList>
    </citation>
    <scope>NUCLEOTIDE SEQUENCE [LARGE SCALE GENOMIC DNA]</scope>
    <source>
        <strain evidence="3 4">SPC951</strain>
    </source>
</reference>
<dbReference type="Gene3D" id="3.40.50.1820">
    <property type="entry name" value="alpha/beta hydrolase"/>
    <property type="match status" value="1"/>
</dbReference>
<dbReference type="RefSeq" id="WP_169156082.1">
    <property type="nucleotide sequence ID" value="NZ_CAWPJE010000109.1"/>
</dbReference>
<gene>
    <name evidence="3" type="ORF">DP116_15695</name>
</gene>
<proteinExistence type="predicted"/>
<organism evidence="3 4">
    <name type="scientific">Brasilonema bromeliae SPC951</name>
    <dbReference type="NCBI Taxonomy" id="385972"/>
    <lineage>
        <taxon>Bacteria</taxon>
        <taxon>Bacillati</taxon>
        <taxon>Cyanobacteriota</taxon>
        <taxon>Cyanophyceae</taxon>
        <taxon>Nostocales</taxon>
        <taxon>Scytonemataceae</taxon>
        <taxon>Brasilonema</taxon>
        <taxon>Bromeliae group (in: Brasilonema)</taxon>
    </lineage>
</organism>
<dbReference type="Pfam" id="PF07859">
    <property type="entry name" value="Abhydrolase_3"/>
    <property type="match status" value="1"/>
</dbReference>
<dbReference type="PANTHER" id="PTHR48081:SF8">
    <property type="entry name" value="ALPHA_BETA HYDROLASE FOLD-3 DOMAIN-CONTAINING PROTEIN-RELATED"/>
    <property type="match status" value="1"/>
</dbReference>
<keyword evidence="4" id="KW-1185">Reference proteome</keyword>
<protein>
    <submittedName>
        <fullName evidence="3">Alpha/beta hydrolase</fullName>
    </submittedName>
</protein>
<dbReference type="PANTHER" id="PTHR48081">
    <property type="entry name" value="AB HYDROLASE SUPERFAMILY PROTEIN C4A8.06C"/>
    <property type="match status" value="1"/>
</dbReference>
<dbReference type="InterPro" id="IPR013094">
    <property type="entry name" value="AB_hydrolase_3"/>
</dbReference>
<dbReference type="SUPFAM" id="SSF53474">
    <property type="entry name" value="alpha/beta-Hydrolases"/>
    <property type="match status" value="1"/>
</dbReference>
<evidence type="ECO:0000256" key="1">
    <source>
        <dbReference type="ARBA" id="ARBA00022801"/>
    </source>
</evidence>
<dbReference type="Proteomes" id="UP000718564">
    <property type="component" value="Unassembled WGS sequence"/>
</dbReference>
<sequence>MQSNLRLDWKIRLLDWLLRLNKPLDQLSLDELRKLSETPIPFVVERLMGGKRIRVLSVINQIVEGRHGEIPIRLYYPSSKQNLPLILFFHGGGWVFGNFQTYDLMCRRIAHSTSAIVIAVGYRLAPWFKYPTAVEDCYDILTWAVKNATNLGANNQQVIVMGDSAGGNLATSVCLMARDQGQRLIARQILVYPVTDGTLSQPSIEVYANAPVLTKDLMQCFVKYYARTEADRFEPYFSPMLAENLSYLPPALIITAEYDPLHDEGQKYAQRLHSAGNQVRLIDYSGMVHGFLSFPPFCPEALPAFAEIAAYVGALSN</sequence>
<evidence type="ECO:0000313" key="3">
    <source>
        <dbReference type="EMBL" id="NMG20825.1"/>
    </source>
</evidence>
<keyword evidence="1 3" id="KW-0378">Hydrolase</keyword>
<dbReference type="GO" id="GO:0016787">
    <property type="term" value="F:hydrolase activity"/>
    <property type="evidence" value="ECO:0007669"/>
    <property type="project" value="UniProtKB-KW"/>
</dbReference>
<evidence type="ECO:0000313" key="4">
    <source>
        <dbReference type="Proteomes" id="UP000718564"/>
    </source>
</evidence>